<feature type="domain" description="MYND-type" evidence="4">
    <location>
        <begin position="10"/>
        <end position="46"/>
    </location>
</feature>
<gene>
    <name evidence="6" type="ORF">LOTGIDRAFT_95672</name>
</gene>
<keyword evidence="7" id="KW-1185">Reference proteome</keyword>
<dbReference type="SUPFAM" id="SSF144232">
    <property type="entry name" value="HIT/MYND zinc finger-like"/>
    <property type="match status" value="1"/>
</dbReference>
<dbReference type="STRING" id="225164.V4AHJ0"/>
<dbReference type="HOGENOM" id="CLU_040593_1_0_1"/>
<organism evidence="6 7">
    <name type="scientific">Lottia gigantea</name>
    <name type="common">Giant owl limpet</name>
    <dbReference type="NCBI Taxonomy" id="225164"/>
    <lineage>
        <taxon>Eukaryota</taxon>
        <taxon>Metazoa</taxon>
        <taxon>Spiralia</taxon>
        <taxon>Lophotrochozoa</taxon>
        <taxon>Mollusca</taxon>
        <taxon>Gastropoda</taxon>
        <taxon>Patellogastropoda</taxon>
        <taxon>Lottioidea</taxon>
        <taxon>Lottiidae</taxon>
        <taxon>Lottia</taxon>
    </lineage>
</organism>
<sequence>CENPDCENNCLMSVAKRNYLTCHNCYTYYCCKECRKHDWTTHKNDCYVTRVSNMCKNIIKTVNKDSHILYYVSRFARRGYLHRGRGCIVLNFENISTAQKLLQEGLRHSTISPMYMTVAEIDRVKLFGDVKSGLTEMCSNYNPDNKFILYAGIGCGSHIYYDNIAPPRTSETSIAKCAALRLSPAHSIPNLDELDDISVLVLAASQGFEKTGNAEKRKSREMGLINIQRKLQKRGVTLRYQYPEMYYKLINFVSDSKPFSPELLFPMDSHTGQRFTCIIL</sequence>
<dbReference type="GO" id="GO:0045216">
    <property type="term" value="P:cell-cell junction organization"/>
    <property type="evidence" value="ECO:0007669"/>
    <property type="project" value="InterPro"/>
</dbReference>
<dbReference type="InterPro" id="IPR038825">
    <property type="entry name" value="Apical_junction"/>
</dbReference>
<dbReference type="GO" id="GO:0005886">
    <property type="term" value="C:plasma membrane"/>
    <property type="evidence" value="ECO:0007669"/>
    <property type="project" value="TreeGrafter"/>
</dbReference>
<dbReference type="PANTHER" id="PTHR21517">
    <property type="entry name" value="APICAL JUNCTION COMPONENT 1 HOMOLOG"/>
    <property type="match status" value="1"/>
</dbReference>
<evidence type="ECO:0000313" key="7">
    <source>
        <dbReference type="Proteomes" id="UP000030746"/>
    </source>
</evidence>
<feature type="domain" description="Apical junction molecule ajm1 alpha/beta" evidence="5">
    <location>
        <begin position="48"/>
        <end position="155"/>
    </location>
</feature>
<name>V4AHJ0_LOTGI</name>
<evidence type="ECO:0000259" key="5">
    <source>
        <dbReference type="Pfam" id="PF26649"/>
    </source>
</evidence>
<dbReference type="InterPro" id="IPR058586">
    <property type="entry name" value="Ajm-1"/>
</dbReference>
<dbReference type="InterPro" id="IPR002893">
    <property type="entry name" value="Znf_MYND"/>
</dbReference>
<evidence type="ECO:0000256" key="2">
    <source>
        <dbReference type="ARBA" id="ARBA00022771"/>
    </source>
</evidence>
<dbReference type="EMBL" id="KB202014">
    <property type="protein sequence ID" value="ESO92841.1"/>
    <property type="molecule type" value="Genomic_DNA"/>
</dbReference>
<keyword evidence="1" id="KW-0479">Metal-binding</keyword>
<dbReference type="Pfam" id="PF26649">
    <property type="entry name" value="Ajm-1"/>
    <property type="match status" value="1"/>
</dbReference>
<feature type="non-terminal residue" evidence="6">
    <location>
        <position position="280"/>
    </location>
</feature>
<dbReference type="Proteomes" id="UP000030746">
    <property type="component" value="Unassembled WGS sequence"/>
</dbReference>
<dbReference type="Pfam" id="PF01753">
    <property type="entry name" value="zf-MYND"/>
    <property type="match status" value="1"/>
</dbReference>
<evidence type="ECO:0008006" key="8">
    <source>
        <dbReference type="Google" id="ProtNLM"/>
    </source>
</evidence>
<evidence type="ECO:0000256" key="1">
    <source>
        <dbReference type="ARBA" id="ARBA00022723"/>
    </source>
</evidence>
<dbReference type="OrthoDB" id="6431454at2759"/>
<dbReference type="OMA" id="HRDAKRC"/>
<dbReference type="PANTHER" id="PTHR21517:SF3">
    <property type="entry name" value="APICAL JUNCTION COMPONENT 1 HOMOLOG"/>
    <property type="match status" value="1"/>
</dbReference>
<keyword evidence="2" id="KW-0863">Zinc-finger</keyword>
<dbReference type="RefSeq" id="XP_009056527.1">
    <property type="nucleotide sequence ID" value="XM_009058279.1"/>
</dbReference>
<proteinExistence type="predicted"/>
<accession>V4AHJ0</accession>
<dbReference type="AlphaFoldDB" id="V4AHJ0"/>
<dbReference type="GO" id="GO:0043296">
    <property type="term" value="C:apical junction complex"/>
    <property type="evidence" value="ECO:0007669"/>
    <property type="project" value="TreeGrafter"/>
</dbReference>
<dbReference type="GO" id="GO:0008270">
    <property type="term" value="F:zinc ion binding"/>
    <property type="evidence" value="ECO:0007669"/>
    <property type="project" value="UniProtKB-KW"/>
</dbReference>
<reference evidence="6 7" key="1">
    <citation type="journal article" date="2013" name="Nature">
        <title>Insights into bilaterian evolution from three spiralian genomes.</title>
        <authorList>
            <person name="Simakov O."/>
            <person name="Marletaz F."/>
            <person name="Cho S.J."/>
            <person name="Edsinger-Gonzales E."/>
            <person name="Havlak P."/>
            <person name="Hellsten U."/>
            <person name="Kuo D.H."/>
            <person name="Larsson T."/>
            <person name="Lv J."/>
            <person name="Arendt D."/>
            <person name="Savage R."/>
            <person name="Osoegawa K."/>
            <person name="de Jong P."/>
            <person name="Grimwood J."/>
            <person name="Chapman J.A."/>
            <person name="Shapiro H."/>
            <person name="Aerts A."/>
            <person name="Otillar R.P."/>
            <person name="Terry A.Y."/>
            <person name="Boore J.L."/>
            <person name="Grigoriev I.V."/>
            <person name="Lindberg D.R."/>
            <person name="Seaver E.C."/>
            <person name="Weisblat D.A."/>
            <person name="Putnam N.H."/>
            <person name="Rokhsar D.S."/>
        </authorList>
    </citation>
    <scope>NUCLEOTIDE SEQUENCE [LARGE SCALE GENOMIC DNA]</scope>
</reference>
<dbReference type="KEGG" id="lgi:LOTGIDRAFT_95672"/>
<dbReference type="GeneID" id="20253064"/>
<keyword evidence="3" id="KW-0862">Zinc</keyword>
<evidence type="ECO:0000256" key="3">
    <source>
        <dbReference type="ARBA" id="ARBA00022833"/>
    </source>
</evidence>
<evidence type="ECO:0000259" key="4">
    <source>
        <dbReference type="Pfam" id="PF01753"/>
    </source>
</evidence>
<feature type="non-terminal residue" evidence="6">
    <location>
        <position position="1"/>
    </location>
</feature>
<protein>
    <recommendedName>
        <fullName evidence="8">MYND-type domain-containing protein</fullName>
    </recommendedName>
</protein>
<dbReference type="CTD" id="20253064"/>
<evidence type="ECO:0000313" key="6">
    <source>
        <dbReference type="EMBL" id="ESO92841.1"/>
    </source>
</evidence>